<dbReference type="Proteomes" id="UP000008022">
    <property type="component" value="Unassembled WGS sequence"/>
</dbReference>
<keyword evidence="2" id="KW-1185">Reference proteome</keyword>
<dbReference type="AlphaFoldDB" id="A0A0E0QY68"/>
<dbReference type="HOGENOM" id="CLU_153482_0_0_1"/>
<name>A0A0E0QY68_ORYRU</name>
<accession>A0A0E0QY68</accession>
<reference evidence="1" key="2">
    <citation type="submission" date="2015-06" db="UniProtKB">
        <authorList>
            <consortium name="EnsemblPlants"/>
        </authorList>
    </citation>
    <scope>IDENTIFICATION</scope>
</reference>
<protein>
    <submittedName>
        <fullName evidence="1">Uncharacterized protein</fullName>
    </submittedName>
</protein>
<dbReference type="EnsemblPlants" id="ORUFI10G07920.2">
    <property type="protein sequence ID" value="ORUFI10G07920.2"/>
    <property type="gene ID" value="ORUFI10G07920"/>
</dbReference>
<organism evidence="1 2">
    <name type="scientific">Oryza rufipogon</name>
    <name type="common">Brownbeard rice</name>
    <name type="synonym">Asian wild rice</name>
    <dbReference type="NCBI Taxonomy" id="4529"/>
    <lineage>
        <taxon>Eukaryota</taxon>
        <taxon>Viridiplantae</taxon>
        <taxon>Streptophyta</taxon>
        <taxon>Embryophyta</taxon>
        <taxon>Tracheophyta</taxon>
        <taxon>Spermatophyta</taxon>
        <taxon>Magnoliopsida</taxon>
        <taxon>Liliopsida</taxon>
        <taxon>Poales</taxon>
        <taxon>Poaceae</taxon>
        <taxon>BOP clade</taxon>
        <taxon>Oryzoideae</taxon>
        <taxon>Oryzeae</taxon>
        <taxon>Oryzinae</taxon>
        <taxon>Oryza</taxon>
    </lineage>
</organism>
<dbReference type="Gramene" id="ORUFI10G07920.2">
    <property type="protein sequence ID" value="ORUFI10G07920.2"/>
    <property type="gene ID" value="ORUFI10G07920"/>
</dbReference>
<reference evidence="2" key="1">
    <citation type="submission" date="2013-06" db="EMBL/GenBank/DDBJ databases">
        <authorList>
            <person name="Zhao Q."/>
        </authorList>
    </citation>
    <scope>NUCLEOTIDE SEQUENCE</scope>
    <source>
        <strain evidence="2">cv. W1943</strain>
    </source>
</reference>
<sequence length="139" mass="15691">MDVMANKRLELYSVMAIAAQHPSADGLLDFLVSERARAMLPRESRRFSREDVRSVIESLLQEPPPSLGMPSELFPGATKRFWADMSSFHSKAKAALENYVQVPPGQTVPRLGILLSQFLSMRTMWLHVRLGLMAYEVKS</sequence>
<evidence type="ECO:0000313" key="1">
    <source>
        <dbReference type="EnsemblPlants" id="ORUFI10G07920.2"/>
    </source>
</evidence>
<evidence type="ECO:0000313" key="2">
    <source>
        <dbReference type="Proteomes" id="UP000008022"/>
    </source>
</evidence>
<proteinExistence type="predicted"/>